<feature type="domain" description="Mub B2-like" evidence="5">
    <location>
        <begin position="2753"/>
        <end position="2851"/>
    </location>
</feature>
<feature type="domain" description="Mub B2-like" evidence="5">
    <location>
        <begin position="5236"/>
        <end position="5334"/>
    </location>
</feature>
<feature type="domain" description="Mucin binding" evidence="4">
    <location>
        <begin position="1709"/>
        <end position="1781"/>
    </location>
</feature>
<evidence type="ECO:0008006" key="8">
    <source>
        <dbReference type="Google" id="ProtNLM"/>
    </source>
</evidence>
<keyword evidence="3" id="KW-0472">Membrane</keyword>
<feature type="domain" description="Mucin binding" evidence="4">
    <location>
        <begin position="4192"/>
        <end position="4266"/>
    </location>
</feature>
<feature type="transmembrane region" description="Helical" evidence="3">
    <location>
        <begin position="5762"/>
        <end position="5784"/>
    </location>
</feature>
<feature type="domain" description="Mub B2-like" evidence="5">
    <location>
        <begin position="5622"/>
        <end position="5720"/>
    </location>
</feature>
<feature type="domain" description="Mub B2-like" evidence="5">
    <location>
        <begin position="3516"/>
        <end position="3613"/>
    </location>
</feature>
<feature type="domain" description="Mub B2-like" evidence="5">
    <location>
        <begin position="4853"/>
        <end position="4952"/>
    </location>
</feature>
<accession>A0A9D9H9I4</accession>
<dbReference type="Pfam" id="PF17965">
    <property type="entry name" value="MucBP_2"/>
    <property type="match status" value="26"/>
</dbReference>
<dbReference type="EMBL" id="JADIMP010000051">
    <property type="protein sequence ID" value="MBO8441347.1"/>
    <property type="molecule type" value="Genomic_DNA"/>
</dbReference>
<sequence>MIRKKDSYIGDKKEHIRLYKKGKLWLASAISMLSVGLGLSSNVDQAKADTANENAVSEETNDNNSAASTTTTQQSAVSNNATVAKNAVNNARTTAANLGSTSASQQASSSSKVSSQSQQKQASQNTQQAKSSSSNEKTAVNSSNQSSVTSSSTQTVNTNPTSSTQDSNVNGKAAIAANTVKQFNDVTETIYDERIGSDNEKHINSNNASTIANLNSTQFNSISKFPTPGDAVTVNIYIMGQGTSDSSNNILNGQTGDGHLAGGAFSYGGYMYENYEGLIVPGSWWNANAVQATIANYLNSRHLMIDTTKGDIYQGQHQGYNMSSEKIHSAYYDYDPATWTYQIYIYTLPAKYTVKVNYVDDDDGDKVVKTVTLPASAGTVKIGSGTVDVPDSSRGGYRRGTVIHYDPTSDIASLTGYAPATTADGQTHNIRVKGLPLYGNKAQVQTITIHLKHATKQQVETKTSTRTIHYEYNNGQPIDGGKYDTTDTVTYTRTDTIDEVTGSIISSTPWVAKNNVTSYPEHTSPTVAGYIPDQPTVPAVSNVPEGTANSTVNVIYSPRVETVTIQYVDDDNGGSVINSVQLTGTYGSTTTYDPTSEENALKKNGYIIGSSNLPADGVIPFNSDNITTYTIHVTHSKSTYTAQDNPNNQYDLTKTIKRVINYVDANGNPMPGITDTITDSATFNRTVTVDNVTHQVISYSDWEPASGSSTSFPDHKSPEVTGYTPSVQDVPAETVTINSDNQTVTVRYTPNATTVHINYVDDDEGGKVVYTDSVSGPYGSTIIYDPSVTEKNMQTLGYIIGNSNLPTGDKITIQDVNGSLPTYTVHMTHSKKNISGDSGVPNAAVNKDVKRTIHYQYSDGSAVPGLTDVVQNIHFHRTATVDGVTHKVISYTPWVADNNDEFPSVQSPVVTGYTPTIQEVPAVPNVSESDDDSSVTVTYTPNKEHAVINYVDSTNGNIVHSDTVNGTYGQTVTYDPSAEEATLQNQGYTISSTDFPSNGMITFNVDGYVPTYTVYLNHSKTTYTPQNNPNNQYNLTDTIKRTIHYQYNNGNSIPTIPDVVDTITYHRNAIVDNITHTVTYTPWVADDNVTSFPEHTSPSLTGYTPDQPTVPEVDNVQAGSTDQSITVTYTPIQSQINIQYVDDDNEGQVVYTDRLTGSYDSTTTYDPSNEEKILEGKGYVIGSSDLPANGQVTFGANKITYTIHLTHATKTVNTDNNNNPNITLTHDVTRTIHFQDSNGNAIPGLTDVTQTVHFTRTAKVDAVTGQAISYSDWEPTPSTNDTLPAYQAPTVTGYTPNTQTVPEVDNVTESTQNSTVTITYTANKEHAIVNYVDDSDGGKIIHTDTVNGTYGQTVTYDPTATDNTLTGQGYVIGSSNLPSNDQITFSNDGYVPTYTVHVTHKTTTYTPSTNPDGKYDLTHTVKRTIHYQYSNGQPIPNVSDVTDSVTFNRTVTVDDVTGQVVSYSNWTPDGSTTYPSHVSPTVTGYTPDQPTVPEITGVSEDNTDTTVTVNYSPNKEHAVVNYVDDSDGGKVIHTDTVNGTYGSTATYDPSSEESTLTKQGYVIGSSDLPANGQITFSQDGQVPTYTVHVTHGTTTYTPQNNPNGKYQLTDTTTRTIHYQYSNGNNIPGLSDVKDNVTYTRTVTVDNVTGQVVSYSDWTPTNNVTSFPAHQSPAVTGYTPNTQTVPEVDNIKPGTADSTTTVTYSPNKEQVTINYVDDDDNGNIVHTDTINGLFGSTTTYDPSNEEKVLEGQGYIIGSSNLPSNDTITFNATNQTYTIHLTHATKTVNPSNNTNPNIILTHDVTRTIHYQYSNGQAIPGLTDVTQTVHFTRTAKIDSVTGQAVSYSDWTPSSTTDNFPSYQSPTVTGYTPDKQTVPEVDNVTEDTPDSTVNVTYSANPEHAIVNYVDDSDGGKIIHTDTVNGTYGSTVTYNPTNTDNTLTKQGYVIGNSNLPTGDKIPFSVDGYVPTYTVHVTHGTTTYTPSTNPDGKYQLTHNVTRTIHYQYNNGQPIPGVKDVIDTVTYNRNVTVDNVTGQVVSYSNWTPAGSTTYPSHVSPTVTGYTPDQPTVPSVSGVAENDSDTTVTVTYNPNKEHAVINYVDDDENGKVVHSDTVDGVYGGTSTYDPTSEEDTLKNAGYTIGSSDLPANGQITFSQDGQVPTYTIHLTHSTTTYTPQTNPDGKYQLTDTINRTIHYQYSNGDAIPNVNDVTDSVTYNRTVTVDNVTGQVVSYSNWTPVNNVTSFPDRKSPEVTGYTPDKPDVPAVSDVQPGTKDTTVTVNYSANKEQVTINYVDDDNDGSIVHTDTINGLYGSTTTYDPSNEEKVLEGQGYIIGSSDLPAGDTITFNATNQTYTIHLTHATKTVNPDNNTNPNIILSHNVTRTIHFQYSNGQDIPGLTDVTQTVTFTRTAKIDAVTGQAISYSDWTPSGTDDFPSYKSPSLTGYTPDKQSVPEVDNVSESAQDSTINVTYSANPEHAIVNYVDDDDGEKIVHTDTVNGTFDSTVTYDPTDTDKTLTGQGYIIGSSNLPTGDKITFSNDGYVPTYTVHVSHATHTVNPSNNPDPSKITLTHDVTRTVHYQYSNGQSIPGLSDVTQTIHFTRTANIDSVTGQVVSYGNWTPSGSDDFPLVPSPQVNGYTPDQTSVPSVTDVPEDTQNSTVNVTYNANKEHAVVNYVDDTDGGKVIHSDTVNGTFGSTVTYDPTSEEDTLKNSGYVIGNSDLPANGQITFNTDGQVPTYTIHVTHGTTTYTPQTNPDGKYQLTDTTTRTIHYQYSDGQPTSIKDVTDTVTYNRNVTVDNVTGQVVSYSDWTPVNNVTGFPDHQSPSLTGYTPDKPDVPAVSDVQPGTANSTVTVTYSANKEQVTINYVDDDEDGKIVHTDVINGLYNTTTTYDPSNEEKVLEGQGYVIGSSNLPAGGNITFNATDQTYTIHLTHGTSTVNPSNNTNPNIDLTKDVTRTIYYQYSNGQPVPGLTNVTQTVHFTRTAKIDSVTGQAISYSDWTPSGSDTFSEVKSPQVTGYTPNIASVPAVQTVTSDTKSSAITVIYNVNSEHAIVNYVDDDDGEKIIHTDTVNGTFGSTVTYDPTNTDTTLTNQGYIIGSSNLPTGDKITFTHDGYVPTYTVHVTHGTHTVTPADNPDPSKITLTHDVTRTIHYQYSNGQSIPGLGDVTQTIHYTRTANIDSVTGQVVSYGDWTPSGTDDFPSVSSPQVNGYTPDQPSVPAQTDVPEDTQNSTVTVNYNANKEHAVINYVDDSDNGKIIHTDTVNGTFGSTETYDPSSEEGTLTKQGYVIGNSNLPTGGKITFSTDGYVPTYTIHVTHGTTTYTPQNNPNGKYNLTDTTTRTIKYQYSNGQPIASIPNVTDTVTYNRTVTVDNVTGNVISYSDWTPVDNVTGFPDHKSPALTGYTPDKTDVPAVSNVQPGAADSSVTVTYSADKEQVTINYVDDDEDGKIVHTDSISGLYGSTTTYDPTNEEKVLEGQGYIIGNSNLPAGGNITFNATDQTYTIHLTHATNTVNPSNNTNPNIVLTHDVTRTVHYQYSNGQAIPGLNDVTQTVHFTRTAKVDAVTGQAISYSDWTPSGTDTFPEVKSPQVTGYTPDKQSVPASATVNETDQNSTVNVTYSANPEHAVINYVDDDDGGKVIHSDTVNGTFGSTVTYDPSATDSALTKQGYVIGNSDLPAGDQIPFSVDGYVPTYTVHVTHGSHTVTPADNPDPTQIILTHDVTRKIHYQYSNGQPIPNVSDVTQTIHFTRTANVDSVTGKVISYGDWTPSGTDDFPLVQSPQVTGYTPDQTNVPSETNVPESTADNTVTVTYSANKEHAVVNYVDDTDGGKIIHTDTVNGTFGSTVTYDPSTEEGNLTKQGYIIGSNDLPTGDKITFSQDGQVPTYTVHVTHGTHTVTPDQDPTDKYQTSHTITRKIHYQYSNGQPIPNVSDVTDSVTYHRTATVDNVTGNVVSYTDWAPVNNVTGYPDRKSPAVTGYTPDKPDVPAQTDVPETAQDSNITVTYSANPEHAVVNYVDDDENGKVVYSDTVNGVYGGTSTYNPSSEETKLKNAGYIIGNSDLPANGQITFTKDGDVPTYTIHLTHSTQTVDPSTNPDPSKIILTHDVTRTIHYEYNDGNSIPGLSDTIDTVHWTRTAKIDSVTGDVISYGPWQIDGVDAYPSHVSPQVAGFKPDIQSVPQVTGIKETDNNTTVTVKYSPNAEHAEVQYVDDDENGKVVVTDEVPGDYDQTVTYDPTAIENKLRGEGYIIGNSNLPANNQIYFGNDGYVPVYRVHLTHGMKTVPAADDPTNQYNTTSKVTRTIHYQYSNGQPVPSLPDRVDSVTYTRTATVDEVTNKPVSYTDWTTTNNTMPYVQIPSLTGYTPNQTSVKAETGVEQNWHSWTDTVTYTPNAEHAVVNYVDDTDGGKIIHSDTVSGVYDGTTVYDPSSEESTLTKQGYVIGNSNLPAGGKITFTQDGQVPTYTIHVTHGTHTVTPAEDPDNKYQTSHSITRTIHYQNSNGQPLSGVSDVTQTVTYHRTATVDSVTGKTLSYTDWQPVGTPDYPAQQSPAVTGYTPDTQTVPEVDNIPETAQNSTVTVTYNANKEHAVVNYVDDTDGGKIVHSDTVNGYFDQTSTYDPTSEENTLKNQGYIIGSTDLPANGKITFTKDGDVPTYTIHLTHGTHTVDSDQDPDNKYQTSHSITRTIHYQYSNGQNIPGVSDVTQTVTYHRVATVDSVTGKALSYTDWQPVGTPDYPAQQSPNVVGYTPDQPTVPEVDDVPETASNSTVTVNYNANKEHAVVNYVDDTDGGKIIHTDTVNGYFDQTSTYDPSSEENTLKNAGYIIGNSDLPAGGKITFTQDGQVPTYTIHVTHGTTTYTPQTNPDGKYDLTHVINRNIHYQYQNGQPVPSVKDITDTVTYNRTVTVDNVTHQVVSYSDWTPENGVSDFPDHPTPTVTGYTPDKTDVPEVAVQPDDKSQTVTVTYNNNPEHAVVNYVDDTDGGKIVHSDTVNGHFDETSTYDPTSEENTLKNQGYIIGSTDLPANGQITFTKDGDVPTYTVHLTHGTHTVDPSQDPDNKYQTSHSTTRTIHYQYSNGNAVPGVKDVTQTVTYHRTATVDSVTGKTLSYTDWQPVGTPDYPAQQSPAVTGYTPDTQTVPEVDNVPEDAQNSTVTVTYNANKEHAVVNYVDDTDGGKIVHSDTVNGYFDQTSTYDPTSEENTLKNAGYIIGNSNLPSNGQITFTQDGQVPTYTVHLTHGTHTVDSDQDPDNKYQTSHSTTRTIHYEYSNGQNIPGVSDVTQTVTYHRVATVDSVTGKALSYTDWQPVGNPAYPAQDSPKVTGYTPNIATVPEADNIPETAANSSVTVVYSANPEHAVINYVDDTEGGKIIHSDTVNGHFDQTSTYDPSSEENTLTKQGYVIGNSNLPAGGKITFTQDGQVPTYTIHVTHGTTTYTPEDNPNGKYDLTNTHHRIIRYTTTDGEQITSTTDTVTFHRKVIVDNVTGKIVKYTPWVTDNGSSTGTYPEHTSPAEPGLYPESNTTPAETVTPDSPATEIINVQYGRNKEHAIVNYVDDDEGGKVVASDTVNGVFGGETTYDPTNTENKLKHDGYVLGDSNLPKDDQIDFSQDGKVPVYTVHMTHGTTTINPSTGYAAGKRYDKTYDLTHDVTRTIKYQSADGKTLASTVVDTVHFTRTAKIDAVTGKVISYSKWVVDGTDSFPGHESPSINGYTPDQTSINGEDDITANMQDQTITVTYKANPKPQAKGNGYGQGGNGNVDLADPADLKPATLPMTGANNQVEGTLSIVGLTLADILVMFGLAGAYRKQKVGDLTREEDQTTGKK</sequence>
<evidence type="ECO:0000313" key="6">
    <source>
        <dbReference type="EMBL" id="MBO8441347.1"/>
    </source>
</evidence>
<feature type="domain" description="Mub B2-like" evidence="5">
    <location>
        <begin position="3708"/>
        <end position="3805"/>
    </location>
</feature>
<feature type="domain" description="Mucin binding" evidence="4">
    <location>
        <begin position="3616"/>
        <end position="3690"/>
    </location>
</feature>
<dbReference type="Gene3D" id="2.60.40.4300">
    <property type="match status" value="28"/>
</dbReference>
<keyword evidence="3" id="KW-1133">Transmembrane helix</keyword>
<feature type="domain" description="Mucin binding" evidence="4">
    <location>
        <begin position="4764"/>
        <end position="4838"/>
    </location>
</feature>
<feature type="domain" description="Mub B2-like" evidence="5">
    <location>
        <begin position="844"/>
        <end position="942"/>
    </location>
</feature>
<feature type="region of interest" description="Disordered" evidence="2">
    <location>
        <begin position="5476"/>
        <end position="5495"/>
    </location>
</feature>
<proteinExistence type="predicted"/>
<dbReference type="Proteomes" id="UP000823614">
    <property type="component" value="Unassembled WGS sequence"/>
</dbReference>
<feature type="domain" description="Mub B2-like" evidence="5">
    <location>
        <begin position="1032"/>
        <end position="1132"/>
    </location>
</feature>
<feature type="domain" description="Mucin binding" evidence="4">
    <location>
        <begin position="2090"/>
        <end position="2164"/>
    </location>
</feature>
<feature type="domain" description="Mub B2-like" evidence="5">
    <location>
        <begin position="2371"/>
        <end position="2468"/>
    </location>
</feature>
<feature type="domain" description="Mub B2-like" evidence="5">
    <location>
        <begin position="3895"/>
        <end position="3997"/>
    </location>
</feature>
<evidence type="ECO:0000256" key="1">
    <source>
        <dbReference type="ARBA" id="ARBA00022729"/>
    </source>
</evidence>
<feature type="domain" description="Mucin binding" evidence="4">
    <location>
        <begin position="5146"/>
        <end position="5220"/>
    </location>
</feature>
<feature type="domain" description="Mub B2-like" evidence="5">
    <location>
        <begin position="2942"/>
        <end position="3040"/>
    </location>
</feature>
<feature type="compositionally biased region" description="Polar residues" evidence="2">
    <location>
        <begin position="3579"/>
        <end position="3597"/>
    </location>
</feature>
<feature type="domain" description="Mucin binding" evidence="4">
    <location>
        <begin position="4000"/>
        <end position="4074"/>
    </location>
</feature>
<feature type="domain" description="Mucin binding" evidence="4">
    <location>
        <begin position="3808"/>
        <end position="3882"/>
    </location>
</feature>
<feature type="domain" description="Mub B2-like" evidence="5">
    <location>
        <begin position="5426"/>
        <end position="5525"/>
    </location>
</feature>
<feature type="compositionally biased region" description="Low complexity" evidence="2">
    <location>
        <begin position="98"/>
        <end position="165"/>
    </location>
</feature>
<keyword evidence="1" id="KW-0732">Signal</keyword>
<evidence type="ECO:0000313" key="7">
    <source>
        <dbReference type="Proteomes" id="UP000823614"/>
    </source>
</evidence>
<name>A0A9D9H9I4_9LACO</name>
<feature type="compositionally biased region" description="Low complexity" evidence="2">
    <location>
        <begin position="62"/>
        <end position="80"/>
    </location>
</feature>
<evidence type="ECO:0000256" key="2">
    <source>
        <dbReference type="SAM" id="MobiDB-lite"/>
    </source>
</evidence>
<feature type="compositionally biased region" description="Polar residues" evidence="2">
    <location>
        <begin position="1846"/>
        <end position="1866"/>
    </location>
</feature>
<dbReference type="InterPro" id="IPR041558">
    <property type="entry name" value="MucBP_2"/>
</dbReference>
<reference evidence="6" key="2">
    <citation type="journal article" date="2021" name="PeerJ">
        <title>Extensive microbial diversity within the chicken gut microbiome revealed by metagenomics and culture.</title>
        <authorList>
            <person name="Gilroy R."/>
            <person name="Ravi A."/>
            <person name="Getino M."/>
            <person name="Pursley I."/>
            <person name="Horton D.L."/>
            <person name="Alikhan N.F."/>
            <person name="Baker D."/>
            <person name="Gharbi K."/>
            <person name="Hall N."/>
            <person name="Watson M."/>
            <person name="Adriaenssens E.M."/>
            <person name="Foster-Nyarko E."/>
            <person name="Jarju S."/>
            <person name="Secka A."/>
            <person name="Antonio M."/>
            <person name="Oren A."/>
            <person name="Chaudhuri R.R."/>
            <person name="La Ragione R."/>
            <person name="Hildebrand F."/>
            <person name="Pallen M.J."/>
        </authorList>
    </citation>
    <scope>NUCLEOTIDE SEQUENCE</scope>
    <source>
        <strain evidence="6">C6-149</strain>
    </source>
</reference>
<feature type="domain" description="Mucin binding" evidence="4">
    <location>
        <begin position="4955"/>
        <end position="5029"/>
    </location>
</feature>
<feature type="domain" description="Mub B2-like" evidence="5">
    <location>
        <begin position="4280"/>
        <end position="4379"/>
    </location>
</feature>
<feature type="domain" description="Mub B2-like" evidence="5">
    <location>
        <begin position="2560"/>
        <end position="2660"/>
    </location>
</feature>
<feature type="domain" description="Mub B2-like" evidence="5">
    <location>
        <begin position="1607"/>
        <end position="1706"/>
    </location>
</feature>
<feature type="domain" description="Mub B2-like" evidence="5">
    <location>
        <begin position="4472"/>
        <end position="4570"/>
    </location>
</feature>
<feature type="domain" description="Mub B2-like" evidence="5">
    <location>
        <begin position="2180"/>
        <end position="2279"/>
    </location>
</feature>
<feature type="domain" description="Mucin binding" evidence="4">
    <location>
        <begin position="3427"/>
        <end position="3499"/>
    </location>
</feature>
<feature type="region of interest" description="Disordered" evidence="2">
    <location>
        <begin position="2241"/>
        <end position="2268"/>
    </location>
</feature>
<evidence type="ECO:0000259" key="5">
    <source>
        <dbReference type="Pfam" id="PF17966"/>
    </source>
</evidence>
<feature type="domain" description="Mucin binding" evidence="4">
    <location>
        <begin position="5337"/>
        <end position="5411"/>
    </location>
</feature>
<feature type="domain" description="Mub B2-like" evidence="5">
    <location>
        <begin position="456"/>
        <end position="558"/>
    </location>
</feature>
<feature type="domain" description="Mucin binding" evidence="4">
    <location>
        <begin position="945"/>
        <end position="1018"/>
    </location>
</feature>
<feature type="region of interest" description="Disordered" evidence="2">
    <location>
        <begin position="52"/>
        <end position="80"/>
    </location>
</feature>
<feature type="domain" description="Mucin binding" evidence="4">
    <location>
        <begin position="4382"/>
        <end position="4456"/>
    </location>
</feature>
<feature type="domain" description="Mucin binding" evidence="4">
    <location>
        <begin position="1326"/>
        <end position="1400"/>
    </location>
</feature>
<feature type="domain" description="Mub B2-like" evidence="5">
    <location>
        <begin position="649"/>
        <end position="751"/>
    </location>
</feature>
<feature type="domain" description="Mucin binding" evidence="4">
    <location>
        <begin position="1517"/>
        <end position="1591"/>
    </location>
</feature>
<feature type="domain" description="Mucin binding" evidence="4">
    <location>
        <begin position="2854"/>
        <end position="2926"/>
    </location>
</feature>
<evidence type="ECO:0000259" key="4">
    <source>
        <dbReference type="Pfam" id="PF17965"/>
    </source>
</evidence>
<feature type="region of interest" description="Disordered" evidence="2">
    <location>
        <begin position="3960"/>
        <end position="3981"/>
    </location>
</feature>
<feature type="domain" description="Mucin binding" evidence="4">
    <location>
        <begin position="1899"/>
        <end position="1973"/>
    </location>
</feature>
<dbReference type="Pfam" id="PF19258">
    <property type="entry name" value="KxYKxGKxW_sig"/>
    <property type="match status" value="1"/>
</dbReference>
<feature type="region of interest" description="Disordered" evidence="2">
    <location>
        <begin position="3577"/>
        <end position="3597"/>
    </location>
</feature>
<feature type="domain" description="Mub B2-like" evidence="5">
    <location>
        <begin position="1223"/>
        <end position="1323"/>
    </location>
</feature>
<keyword evidence="3" id="KW-0812">Transmembrane</keyword>
<feature type="domain" description="Mub B2-like" evidence="5">
    <location>
        <begin position="1989"/>
        <end position="2087"/>
    </location>
</feature>
<feature type="domain" description="Mucin binding" evidence="4">
    <location>
        <begin position="3043"/>
        <end position="3117"/>
    </location>
</feature>
<evidence type="ECO:0000256" key="3">
    <source>
        <dbReference type="SAM" id="Phobius"/>
    </source>
</evidence>
<feature type="domain" description="Mucin binding" evidence="4">
    <location>
        <begin position="2663"/>
        <end position="2737"/>
    </location>
</feature>
<feature type="domain" description="Mub B2-like" evidence="5">
    <location>
        <begin position="3325"/>
        <end position="3424"/>
    </location>
</feature>
<dbReference type="Pfam" id="PF17966">
    <property type="entry name" value="Muc_B2"/>
    <property type="match status" value="28"/>
</dbReference>
<feature type="domain" description="Mucin binding" evidence="4">
    <location>
        <begin position="2282"/>
        <end position="2354"/>
    </location>
</feature>
<feature type="domain" description="Mucin binding" evidence="4">
    <location>
        <begin position="562"/>
        <end position="635"/>
    </location>
</feature>
<feature type="region of interest" description="Disordered" evidence="2">
    <location>
        <begin position="2435"/>
        <end position="2457"/>
    </location>
</feature>
<reference evidence="6" key="1">
    <citation type="submission" date="2020-10" db="EMBL/GenBank/DDBJ databases">
        <authorList>
            <person name="Gilroy R."/>
        </authorList>
    </citation>
    <scope>NUCLEOTIDE SEQUENCE</scope>
    <source>
        <strain evidence="6">C6-149</strain>
    </source>
</reference>
<organism evidence="6 7">
    <name type="scientific">Candidatus Gallilactobacillus intestinavium</name>
    <dbReference type="NCBI Taxonomy" id="2840838"/>
    <lineage>
        <taxon>Bacteria</taxon>
        <taxon>Bacillati</taxon>
        <taxon>Bacillota</taxon>
        <taxon>Bacilli</taxon>
        <taxon>Lactobacillales</taxon>
        <taxon>Lactobacillaceae</taxon>
        <taxon>Lactobacillaceae incertae sedis</taxon>
        <taxon>Candidatus Gallilactobacillus</taxon>
    </lineage>
</organism>
<feature type="domain" description="Mucin binding" evidence="4">
    <location>
        <begin position="2471"/>
        <end position="2545"/>
    </location>
</feature>
<feature type="domain" description="Mucin binding" evidence="4">
    <location>
        <begin position="3235"/>
        <end position="3309"/>
    </location>
</feature>
<feature type="domain" description="Mub B2-like" evidence="5">
    <location>
        <begin position="4092"/>
        <end position="4189"/>
    </location>
</feature>
<gene>
    <name evidence="6" type="ORF">IAA89_02745</name>
</gene>
<feature type="domain" description="Mucin binding" evidence="4">
    <location>
        <begin position="1135"/>
        <end position="1207"/>
    </location>
</feature>
<feature type="domain" description="Mucin binding" evidence="4">
    <location>
        <begin position="5528"/>
        <end position="5602"/>
    </location>
</feature>
<dbReference type="InterPro" id="IPR041495">
    <property type="entry name" value="Mub_B2"/>
</dbReference>
<dbReference type="InterPro" id="IPR022263">
    <property type="entry name" value="KxYKxGKxW"/>
</dbReference>
<feature type="domain" description="Mub B2-like" evidence="5">
    <location>
        <begin position="4663"/>
        <end position="4761"/>
    </location>
</feature>
<feature type="domain" description="Mub B2-like" evidence="5">
    <location>
        <begin position="1415"/>
        <end position="1514"/>
    </location>
</feature>
<comment type="caution">
    <text evidence="6">The sequence shown here is derived from an EMBL/GenBank/DDBJ whole genome shotgun (WGS) entry which is preliminary data.</text>
</comment>
<feature type="region of interest" description="Disordered" evidence="2">
    <location>
        <begin position="703"/>
        <end position="726"/>
    </location>
</feature>
<feature type="region of interest" description="Disordered" evidence="2">
    <location>
        <begin position="98"/>
        <end position="170"/>
    </location>
</feature>
<feature type="domain" description="Mucin binding" evidence="4">
    <location>
        <begin position="4573"/>
        <end position="4647"/>
    </location>
</feature>
<protein>
    <recommendedName>
        <fullName evidence="8">Gram-positive cocci surface proteins LPxTG domain-containing protein</fullName>
    </recommendedName>
</protein>
<dbReference type="Gene3D" id="3.10.20.470">
    <property type="match status" value="27"/>
</dbReference>
<feature type="domain" description="Mub B2-like" evidence="5">
    <location>
        <begin position="3132"/>
        <end position="3232"/>
    </location>
</feature>
<feature type="domain" description="Mub B2-like" evidence="5">
    <location>
        <begin position="5045"/>
        <end position="5143"/>
    </location>
</feature>
<feature type="domain" description="Mub B2-like" evidence="5">
    <location>
        <begin position="1798"/>
        <end position="1896"/>
    </location>
</feature>
<feature type="region of interest" description="Disordered" evidence="2">
    <location>
        <begin position="1846"/>
        <end position="1887"/>
    </location>
</feature>